<dbReference type="SMART" id="SM01118">
    <property type="entry name" value="CYTH"/>
    <property type="match status" value="1"/>
</dbReference>
<dbReference type="RefSeq" id="WP_068869559.1">
    <property type="nucleotide sequence ID" value="NZ_CP016539.2"/>
</dbReference>
<dbReference type="AlphaFoldDB" id="A0A1C7E7I7"/>
<evidence type="ECO:0000313" key="3">
    <source>
        <dbReference type="Proteomes" id="UP000092650"/>
    </source>
</evidence>
<keyword evidence="3" id="KW-1185">Reference proteome</keyword>
<dbReference type="InterPro" id="IPR009195">
    <property type="entry name" value="Uncharacterised_YjbK"/>
</dbReference>
<evidence type="ECO:0000259" key="1">
    <source>
        <dbReference type="PROSITE" id="PS51707"/>
    </source>
</evidence>
<proteinExistence type="predicted"/>
<feature type="domain" description="CYTH" evidence="1">
    <location>
        <begin position="4"/>
        <end position="189"/>
    </location>
</feature>
<sequence>MTKELEIEFKNMLTKDEYSKLLAELNITPTSQTNHYFDTADFQLRDRKAALRLRTVGSRFECTLKTPAVSGNYETTDALGQHQATAMLGLDGFDAPEVSAELERLGVSPSDLVLIGSLTTHRAESEYEGGLLVLDHSEYLGTEDYELEYEVTDEADGKRKFIAFLKEKQIPIRPADKKIARFMKTVGKR</sequence>
<dbReference type="CDD" id="cd07762">
    <property type="entry name" value="CYTH-like_Pase_1"/>
    <property type="match status" value="1"/>
</dbReference>
<dbReference type="PIRSF" id="PIRSF012526">
    <property type="entry name" value="CYTH_UCP012526"/>
    <property type="match status" value="1"/>
</dbReference>
<accession>A0A1C7E7I7</accession>
<dbReference type="PANTHER" id="PTHR34948:SF2">
    <property type="entry name" value="TRIPHOSPHATE TUNNEL METALLOENZYME 3"/>
    <property type="match status" value="1"/>
</dbReference>
<gene>
    <name evidence="2" type="ORF">BBI15_06190</name>
</gene>
<organism evidence="2 3">
    <name type="scientific">Planococcus plakortidis</name>
    <dbReference type="NCBI Taxonomy" id="1038856"/>
    <lineage>
        <taxon>Bacteria</taxon>
        <taxon>Bacillati</taxon>
        <taxon>Bacillota</taxon>
        <taxon>Bacilli</taxon>
        <taxon>Bacillales</taxon>
        <taxon>Caryophanaceae</taxon>
        <taxon>Planococcus</taxon>
    </lineage>
</organism>
<dbReference type="OrthoDB" id="384378at2"/>
<dbReference type="Gene3D" id="2.40.320.10">
    <property type="entry name" value="Hypothetical Protein Pfu-838710-001"/>
    <property type="match status" value="1"/>
</dbReference>
<dbReference type="Proteomes" id="UP000092650">
    <property type="component" value="Chromosome"/>
</dbReference>
<reference evidence="2" key="1">
    <citation type="submission" date="2016-10" db="EMBL/GenBank/DDBJ databases">
        <authorList>
            <person name="See-Too W.S."/>
        </authorList>
    </citation>
    <scope>NUCLEOTIDE SEQUENCE [LARGE SCALE GENOMIC DNA]</scope>
    <source>
        <strain evidence="2">DSM 23997</strain>
    </source>
</reference>
<dbReference type="PROSITE" id="PS51707">
    <property type="entry name" value="CYTH"/>
    <property type="match status" value="1"/>
</dbReference>
<dbReference type="STRING" id="1038856.BBI15_06190"/>
<evidence type="ECO:0000313" key="2">
    <source>
        <dbReference type="EMBL" id="ANU19830.1"/>
    </source>
</evidence>
<dbReference type="KEGG" id="ppla:BBI15_06190"/>
<dbReference type="Pfam" id="PF01928">
    <property type="entry name" value="CYTH"/>
    <property type="match status" value="1"/>
</dbReference>
<protein>
    <submittedName>
        <fullName evidence="2">Adenylate cyclase</fullName>
    </submittedName>
</protein>
<dbReference type="EMBL" id="CP016539">
    <property type="protein sequence ID" value="ANU19830.1"/>
    <property type="molecule type" value="Genomic_DNA"/>
</dbReference>
<name>A0A1C7E7I7_9BACL</name>
<dbReference type="SUPFAM" id="SSF55154">
    <property type="entry name" value="CYTH-like phosphatases"/>
    <property type="match status" value="1"/>
</dbReference>
<dbReference type="InterPro" id="IPR023577">
    <property type="entry name" value="CYTH_domain"/>
</dbReference>
<dbReference type="PANTHER" id="PTHR34948">
    <property type="entry name" value="OS08G0299200 PROTEIN"/>
    <property type="match status" value="1"/>
</dbReference>
<dbReference type="InterPro" id="IPR033469">
    <property type="entry name" value="CYTH-like_dom_sf"/>
</dbReference>